<dbReference type="AlphaFoldDB" id="A0A369JUG8"/>
<reference evidence="1" key="1">
    <citation type="submission" date="2018-04" db="EMBL/GenBank/DDBJ databases">
        <title>Whole genome sequencing of Hypsizygus marmoreus.</title>
        <authorList>
            <person name="Choi I.-G."/>
            <person name="Min B."/>
            <person name="Kim J.-G."/>
            <person name="Kim S."/>
            <person name="Oh Y.-L."/>
            <person name="Kong W.-S."/>
            <person name="Park H."/>
            <person name="Jeong J."/>
            <person name="Song E.-S."/>
        </authorList>
    </citation>
    <scope>NUCLEOTIDE SEQUENCE [LARGE SCALE GENOMIC DNA]</scope>
    <source>
        <strain evidence="1">51987-8</strain>
    </source>
</reference>
<organism evidence="1 2">
    <name type="scientific">Hypsizygus marmoreus</name>
    <name type="common">White beech mushroom</name>
    <name type="synonym">Agaricus marmoreus</name>
    <dbReference type="NCBI Taxonomy" id="39966"/>
    <lineage>
        <taxon>Eukaryota</taxon>
        <taxon>Fungi</taxon>
        <taxon>Dikarya</taxon>
        <taxon>Basidiomycota</taxon>
        <taxon>Agaricomycotina</taxon>
        <taxon>Agaricomycetes</taxon>
        <taxon>Agaricomycetidae</taxon>
        <taxon>Agaricales</taxon>
        <taxon>Tricholomatineae</taxon>
        <taxon>Lyophyllaceae</taxon>
        <taxon>Hypsizygus</taxon>
    </lineage>
</organism>
<sequence>MQDDRSHGMFLDNLWSVDSTPEDSFSMGGGSSRSTIDCGMTPLIVELFRQHATQRLQELLMVLRSAHMLSPAR</sequence>
<dbReference type="InParanoid" id="A0A369JUG8"/>
<dbReference type="EMBL" id="LUEZ02000046">
    <property type="protein sequence ID" value="RDB23333.1"/>
    <property type="molecule type" value="Genomic_DNA"/>
</dbReference>
<proteinExistence type="predicted"/>
<gene>
    <name evidence="1" type="ORF">Hypma_008995</name>
</gene>
<evidence type="ECO:0000313" key="1">
    <source>
        <dbReference type="EMBL" id="RDB23333.1"/>
    </source>
</evidence>
<dbReference type="Proteomes" id="UP000076154">
    <property type="component" value="Unassembled WGS sequence"/>
</dbReference>
<protein>
    <submittedName>
        <fullName evidence="1">Uncharacterized protein</fullName>
    </submittedName>
</protein>
<keyword evidence="2" id="KW-1185">Reference proteome</keyword>
<accession>A0A369JUG8</accession>
<name>A0A369JUG8_HYPMA</name>
<comment type="caution">
    <text evidence="1">The sequence shown here is derived from an EMBL/GenBank/DDBJ whole genome shotgun (WGS) entry which is preliminary data.</text>
</comment>
<evidence type="ECO:0000313" key="2">
    <source>
        <dbReference type="Proteomes" id="UP000076154"/>
    </source>
</evidence>